<sequence>MTHVNASKLVPSAYQALIDLEGAVRAAAEKAELDPHIIDLVKIRASQLNGCAFCLRMHTREAIEKGESSDRLAVIAAWWESQYFSPEEQAALAIAERTTDMAASRHLPELDSSALTDEQVAVVVWVTVAINAWNRVAVSSHYPVHP</sequence>
<gene>
    <name evidence="2" type="ORF">SAMN04489806_2313</name>
</gene>
<dbReference type="InterPro" id="IPR004675">
    <property type="entry name" value="AhpD_core"/>
</dbReference>
<dbReference type="PANTHER" id="PTHR35446:SF2">
    <property type="entry name" value="CARBOXYMUCONOLACTONE DECARBOXYLASE-LIKE DOMAIN-CONTAINING PROTEIN"/>
    <property type="match status" value="1"/>
</dbReference>
<dbReference type="STRING" id="640635.SAMN04489806_2313"/>
<evidence type="ECO:0000313" key="3">
    <source>
        <dbReference type="Proteomes" id="UP000199183"/>
    </source>
</evidence>
<feature type="domain" description="Carboxymuconolactone decarboxylase-like" evidence="1">
    <location>
        <begin position="11"/>
        <end position="96"/>
    </location>
</feature>
<dbReference type="SUPFAM" id="SSF69118">
    <property type="entry name" value="AhpD-like"/>
    <property type="match status" value="1"/>
</dbReference>
<reference evidence="2 3" key="1">
    <citation type="submission" date="2016-10" db="EMBL/GenBank/DDBJ databases">
        <authorList>
            <person name="de Groot N.N."/>
        </authorList>
    </citation>
    <scope>NUCLEOTIDE SEQUENCE [LARGE SCALE GENOMIC DNA]</scope>
    <source>
        <strain evidence="2 3">DSM 21799</strain>
    </source>
</reference>
<name>A0A1H4NUW6_9MICO</name>
<accession>A0A1H4NUW6</accession>
<dbReference type="Pfam" id="PF02627">
    <property type="entry name" value="CMD"/>
    <property type="match status" value="1"/>
</dbReference>
<dbReference type="InterPro" id="IPR003779">
    <property type="entry name" value="CMD-like"/>
</dbReference>
<dbReference type="Gene3D" id="1.20.1290.10">
    <property type="entry name" value="AhpD-like"/>
    <property type="match status" value="1"/>
</dbReference>
<keyword evidence="3" id="KW-1185">Reference proteome</keyword>
<dbReference type="AlphaFoldDB" id="A0A1H4NUW6"/>
<dbReference type="GO" id="GO:0051920">
    <property type="term" value="F:peroxiredoxin activity"/>
    <property type="evidence" value="ECO:0007669"/>
    <property type="project" value="InterPro"/>
</dbReference>
<dbReference type="NCBIfam" id="TIGR00778">
    <property type="entry name" value="ahpD_dom"/>
    <property type="match status" value="1"/>
</dbReference>
<protein>
    <submittedName>
        <fullName evidence="2">Alkylhydroperoxidase AhpD family core domain-containing protein</fullName>
    </submittedName>
</protein>
<proteinExistence type="predicted"/>
<dbReference type="Proteomes" id="UP000199183">
    <property type="component" value="Unassembled WGS sequence"/>
</dbReference>
<dbReference type="RefSeq" id="WP_091184278.1">
    <property type="nucleotide sequence ID" value="NZ_FNRY01000001.1"/>
</dbReference>
<dbReference type="EMBL" id="FNRY01000001">
    <property type="protein sequence ID" value="SEB98991.1"/>
    <property type="molecule type" value="Genomic_DNA"/>
</dbReference>
<organism evidence="2 3">
    <name type="scientific">Paramicrobacterium humi</name>
    <dbReference type="NCBI Taxonomy" id="640635"/>
    <lineage>
        <taxon>Bacteria</taxon>
        <taxon>Bacillati</taxon>
        <taxon>Actinomycetota</taxon>
        <taxon>Actinomycetes</taxon>
        <taxon>Micrococcales</taxon>
        <taxon>Microbacteriaceae</taxon>
        <taxon>Paramicrobacterium</taxon>
    </lineage>
</organism>
<dbReference type="InterPro" id="IPR029032">
    <property type="entry name" value="AhpD-like"/>
</dbReference>
<evidence type="ECO:0000259" key="1">
    <source>
        <dbReference type="Pfam" id="PF02627"/>
    </source>
</evidence>
<keyword evidence="2" id="KW-0575">Peroxidase</keyword>
<dbReference type="OrthoDB" id="9801997at2"/>
<dbReference type="PANTHER" id="PTHR35446">
    <property type="entry name" value="SI:CH211-175M2.5"/>
    <property type="match status" value="1"/>
</dbReference>
<keyword evidence="2" id="KW-0560">Oxidoreductase</keyword>
<evidence type="ECO:0000313" key="2">
    <source>
        <dbReference type="EMBL" id="SEB98991.1"/>
    </source>
</evidence>